<reference evidence="3 4" key="1">
    <citation type="submission" date="2024-08" db="EMBL/GenBank/DDBJ databases">
        <authorList>
            <person name="Lu H."/>
        </authorList>
    </citation>
    <scope>NUCLEOTIDE SEQUENCE [LARGE SCALE GENOMIC DNA]</scope>
    <source>
        <strain evidence="3 4">BYS78W</strain>
    </source>
</reference>
<dbReference type="Pfam" id="PF07589">
    <property type="entry name" value="PEP-CTERM"/>
    <property type="match status" value="1"/>
</dbReference>
<feature type="signal peptide" evidence="1">
    <location>
        <begin position="1"/>
        <end position="24"/>
    </location>
</feature>
<gene>
    <name evidence="3" type="ORF">ACG04R_14050</name>
</gene>
<protein>
    <submittedName>
        <fullName evidence="3">PEP-CTERM sorting domain-containing protein</fullName>
    </submittedName>
</protein>
<comment type="caution">
    <text evidence="3">The sequence shown here is derived from an EMBL/GenBank/DDBJ whole genome shotgun (WGS) entry which is preliminary data.</text>
</comment>
<evidence type="ECO:0000313" key="3">
    <source>
        <dbReference type="EMBL" id="MFG6487802.1"/>
    </source>
</evidence>
<feature type="chain" id="PRO_5046913587" evidence="1">
    <location>
        <begin position="25"/>
        <end position="296"/>
    </location>
</feature>
<proteinExistence type="predicted"/>
<evidence type="ECO:0000256" key="1">
    <source>
        <dbReference type="SAM" id="SignalP"/>
    </source>
</evidence>
<name>A0ABW7HCZ4_9BURK</name>
<keyword evidence="4" id="KW-1185">Reference proteome</keyword>
<dbReference type="RefSeq" id="WP_394411398.1">
    <property type="nucleotide sequence ID" value="NZ_JBIGIC010000006.1"/>
</dbReference>
<dbReference type="InterPro" id="IPR013424">
    <property type="entry name" value="Ice-binding_C"/>
</dbReference>
<sequence>MNNANSLPNLLAGLALASSLSAGAQSLQVNYANAGESVADTATCLSGIHPSGDLRGCSGAITSTSAMAGTTLHGEGHAQWSNGINSQAWATAGFGSLKAFAETSNPGVSDARNTQSRGAASMADFITASNAGGAPVTVYNYAVTVHGTLSPWLTVGGITDAGRNSAYVNFVASPICFACNNVVDNRSLDIGVSSFTYGGSFSAPTGTKIQIGLGLDVWTYAAVPAGTAVTETADFGSTVTLHIDGVTPGANTVGASGFNYATAPVPEPASALLWLLGLAGLAARTRRSSITQEASS</sequence>
<dbReference type="Proteomes" id="UP001606134">
    <property type="component" value="Unassembled WGS sequence"/>
</dbReference>
<organism evidence="3 4">
    <name type="scientific">Pelomonas candidula</name>
    <dbReference type="NCBI Taxonomy" id="3299025"/>
    <lineage>
        <taxon>Bacteria</taxon>
        <taxon>Pseudomonadati</taxon>
        <taxon>Pseudomonadota</taxon>
        <taxon>Betaproteobacteria</taxon>
        <taxon>Burkholderiales</taxon>
        <taxon>Sphaerotilaceae</taxon>
        <taxon>Roseateles</taxon>
    </lineage>
</organism>
<dbReference type="EMBL" id="JBIGIC010000006">
    <property type="protein sequence ID" value="MFG6487802.1"/>
    <property type="molecule type" value="Genomic_DNA"/>
</dbReference>
<keyword evidence="1" id="KW-0732">Signal</keyword>
<feature type="domain" description="Ice-binding protein C-terminal" evidence="2">
    <location>
        <begin position="264"/>
        <end position="287"/>
    </location>
</feature>
<accession>A0ABW7HCZ4</accession>
<evidence type="ECO:0000313" key="4">
    <source>
        <dbReference type="Proteomes" id="UP001606134"/>
    </source>
</evidence>
<evidence type="ECO:0000259" key="2">
    <source>
        <dbReference type="Pfam" id="PF07589"/>
    </source>
</evidence>